<keyword evidence="3" id="KW-0326">Glycosidase</keyword>
<dbReference type="PRINTS" id="PR00132">
    <property type="entry name" value="GLHYDRLASE2"/>
</dbReference>
<dbReference type="Pfam" id="PF02837">
    <property type="entry name" value="Glyco_hydro_2_N"/>
    <property type="match status" value="1"/>
</dbReference>
<evidence type="ECO:0000259" key="6">
    <source>
        <dbReference type="Pfam" id="PF02837"/>
    </source>
</evidence>
<feature type="domain" description="Glycoside hydrolase family 2 immunoglobulin-like beta-sandwich" evidence="4">
    <location>
        <begin position="170"/>
        <end position="276"/>
    </location>
</feature>
<evidence type="ECO:0000259" key="4">
    <source>
        <dbReference type="Pfam" id="PF00703"/>
    </source>
</evidence>
<dbReference type="Gene3D" id="2.60.40.10">
    <property type="entry name" value="Immunoglobulins"/>
    <property type="match status" value="1"/>
</dbReference>
<dbReference type="InterPro" id="IPR008979">
    <property type="entry name" value="Galactose-bd-like_sf"/>
</dbReference>
<dbReference type="Gene3D" id="2.60.120.260">
    <property type="entry name" value="Galactose-binding domain-like"/>
    <property type="match status" value="1"/>
</dbReference>
<evidence type="ECO:0000259" key="5">
    <source>
        <dbReference type="Pfam" id="PF02836"/>
    </source>
</evidence>
<protein>
    <submittedName>
        <fullName evidence="7">Glycoside hydrolase family 2</fullName>
    </submittedName>
</protein>
<keyword evidence="8" id="KW-1185">Reference proteome</keyword>
<comment type="similarity">
    <text evidence="1">Belongs to the glycosyl hydrolase 2 family.</text>
</comment>
<name>A0ABS6K4Q2_9FIRM</name>
<dbReference type="SUPFAM" id="SSF51445">
    <property type="entry name" value="(Trans)glycosidases"/>
    <property type="match status" value="1"/>
</dbReference>
<dbReference type="Gene3D" id="3.20.20.80">
    <property type="entry name" value="Glycosidases"/>
    <property type="match status" value="1"/>
</dbReference>
<keyword evidence="2 7" id="KW-0378">Hydrolase</keyword>
<dbReference type="InterPro" id="IPR036156">
    <property type="entry name" value="Beta-gal/glucu_dom_sf"/>
</dbReference>
<reference evidence="7 8" key="1">
    <citation type="submission" date="2021-06" db="EMBL/GenBank/DDBJ databases">
        <title>Description of novel taxa of the family Lachnospiraceae.</title>
        <authorList>
            <person name="Chaplin A.V."/>
            <person name="Sokolova S.R."/>
            <person name="Pikina A.P."/>
            <person name="Korzhanova M."/>
            <person name="Belova V."/>
            <person name="Korostin D."/>
            <person name="Efimov B.A."/>
        </authorList>
    </citation>
    <scope>NUCLEOTIDE SEQUENCE [LARGE SCALE GENOMIC DNA]</scope>
    <source>
        <strain evidence="7 8">ASD4241</strain>
    </source>
</reference>
<dbReference type="InterPro" id="IPR051913">
    <property type="entry name" value="GH2_Domain-Containing"/>
</dbReference>
<evidence type="ECO:0000256" key="3">
    <source>
        <dbReference type="ARBA" id="ARBA00023295"/>
    </source>
</evidence>
<proteinExistence type="inferred from homology"/>
<dbReference type="SUPFAM" id="SSF49785">
    <property type="entry name" value="Galactose-binding domain-like"/>
    <property type="match status" value="1"/>
</dbReference>
<evidence type="ECO:0000256" key="1">
    <source>
        <dbReference type="ARBA" id="ARBA00007401"/>
    </source>
</evidence>
<dbReference type="Proteomes" id="UP001314681">
    <property type="component" value="Unassembled WGS sequence"/>
</dbReference>
<dbReference type="InterPro" id="IPR013783">
    <property type="entry name" value="Ig-like_fold"/>
</dbReference>
<gene>
    <name evidence="7" type="ORF">KTH90_05550</name>
</gene>
<dbReference type="InterPro" id="IPR006104">
    <property type="entry name" value="Glyco_hydro_2_N"/>
</dbReference>
<evidence type="ECO:0000313" key="7">
    <source>
        <dbReference type="EMBL" id="MBU9725477.1"/>
    </source>
</evidence>
<feature type="domain" description="Glycosyl hydrolases family 2 sugar binding" evidence="6">
    <location>
        <begin position="29"/>
        <end position="128"/>
    </location>
</feature>
<dbReference type="PANTHER" id="PTHR42732:SF3">
    <property type="entry name" value="HYDROLASE"/>
    <property type="match status" value="1"/>
</dbReference>
<dbReference type="InterPro" id="IPR006103">
    <property type="entry name" value="Glyco_hydro_2_cat"/>
</dbReference>
<dbReference type="Pfam" id="PF00703">
    <property type="entry name" value="Glyco_hydro_2"/>
    <property type="match status" value="1"/>
</dbReference>
<dbReference type="EMBL" id="JAHQCX010000003">
    <property type="protein sequence ID" value="MBU9725477.1"/>
    <property type="molecule type" value="Genomic_DNA"/>
</dbReference>
<accession>A0ABS6K4Q2</accession>
<evidence type="ECO:0000313" key="8">
    <source>
        <dbReference type="Proteomes" id="UP001314681"/>
    </source>
</evidence>
<dbReference type="PANTHER" id="PTHR42732">
    <property type="entry name" value="BETA-GALACTOSIDASE"/>
    <property type="match status" value="1"/>
</dbReference>
<dbReference type="InterPro" id="IPR006101">
    <property type="entry name" value="Glyco_hydro_2"/>
</dbReference>
<dbReference type="InterPro" id="IPR006102">
    <property type="entry name" value="Ig-like_GH2"/>
</dbReference>
<organism evidence="7 8">
    <name type="scientific">Diplocloster modestus</name>
    <dbReference type="NCBI Taxonomy" id="2850322"/>
    <lineage>
        <taxon>Bacteria</taxon>
        <taxon>Bacillati</taxon>
        <taxon>Bacillota</taxon>
        <taxon>Clostridia</taxon>
        <taxon>Lachnospirales</taxon>
        <taxon>Lachnospiraceae</taxon>
        <taxon>Diplocloster</taxon>
    </lineage>
</organism>
<dbReference type="RefSeq" id="WP_238726411.1">
    <property type="nucleotide sequence ID" value="NZ_JAHQCX010000003.1"/>
</dbReference>
<dbReference type="SUPFAM" id="SSF49303">
    <property type="entry name" value="beta-Galactosidase/glucuronidase domain"/>
    <property type="match status" value="1"/>
</dbReference>
<dbReference type="InterPro" id="IPR017853">
    <property type="entry name" value="GH"/>
</dbReference>
<feature type="domain" description="Glycoside hydrolase family 2 catalytic" evidence="5">
    <location>
        <begin position="314"/>
        <end position="495"/>
    </location>
</feature>
<comment type="caution">
    <text evidence="7">The sequence shown here is derived from an EMBL/GenBank/DDBJ whole genome shotgun (WGS) entry which is preliminary data.</text>
</comment>
<dbReference type="GO" id="GO:0016787">
    <property type="term" value="F:hydrolase activity"/>
    <property type="evidence" value="ECO:0007669"/>
    <property type="project" value="UniProtKB-KW"/>
</dbReference>
<dbReference type="Pfam" id="PF02836">
    <property type="entry name" value="Glyco_hydro_2_C"/>
    <property type="match status" value="1"/>
</dbReference>
<evidence type="ECO:0000256" key="2">
    <source>
        <dbReference type="ARBA" id="ARBA00022801"/>
    </source>
</evidence>
<sequence length="576" mass="66318">MDSILRQEYPRPQFQRTEWMTLNGMWDFSFDEENYDRKIRVPFVYEAPLSGIGVNEFHDVIWYRREFLIPGEWADKQILLHIGAVDYSCDVWVNGRHMAHHVGGQTGFCIDMTPVIKKNGNQVRIRVQDYPGDLDIPRGKQFWKEKSESIFYTASMGIWQSVWMEPVEAAHIEQVLITPLFDEKAVRFDYELSHWQDCTLETEITFQGKTAGKMRISPVGKKGTFCLQLDEAALGGWNVTEDFAWTPEHPRLFDVEYRLKQSQETVDVVKSYFGMRKVSVASGRFLLNNRPYYQRLILDQGYWPGGLMSAPSDEDYGKDITLIKQMGFNGVRIHQKAEDPRFLYHADRMGLLVWGENASGYVYSRRLAQDLLQEWSRIVLRDYNHPSIVAWTPLNESWGVLEIANRPEQREFCRALAAFTKALDSSRPVSDNDGWEHVDSDLLTIHDYESQEEVLKERYASMEQIINAQPAGRPLYAKGSGYHGEPIIVSEFGGISFAVEGAKGWGYSTAGSARDFLERYRAVMEPILKSPHIQGFCYTQLTDIEQEINGLLTYDRAAKVDLEQIRRITSGENMTG</sequence>